<feature type="region of interest" description="Disordered" evidence="2">
    <location>
        <begin position="292"/>
        <end position="324"/>
    </location>
</feature>
<dbReference type="SUPFAM" id="SSF89009">
    <property type="entry name" value="GAT-like domain"/>
    <property type="match status" value="1"/>
</dbReference>
<dbReference type="Gene3D" id="1.25.40.90">
    <property type="match status" value="1"/>
</dbReference>
<sequence length="560" mass="65188">MYLKKWVKNKSSLVSANSELETRVVKATDFYFEEPKKKHVEYLIQQTRIVGAVNVQMSRFIGQRLQKKSYIVVLKSLLLLHNLMNQGHKNFITTFASKISNSSFFGLSHFKDLSTPKAFEYNEFIQQYAAYLEEKLVVFHAIRFSINHDIRQSDITSKYKLSGIPKIIKELPSFQQMLNLIIGCKFGKMFKDPLFNKAYYLLKQDSTNLSRIINDATSKILESFFKLDKSTAKSCYRIYRRHYKQSYRINRWLNINKSKYTISTEKEEKDNLKKNMKKMKIKMKKYLKTAKEKVDMDKNSNEISQGSEEEEEEESGSDSEGTEIKKKEIKEKIIINPNIGQDNSQPNQNEIKVFENNNNTNKNNNLTLGIYNNQISFINNSEPNNQYVDSNNFNYNNNLNSNNNNLGSNNNNFLGNVNNNNNNINTNFSNNNNNPFINNFDNNNHMTNRFKNIVGQNFNRGNMNSQQNWNWLPSTNINDQDYNNGNNQTNPFISYNNKQQAINTNNSINSNSNNNDNQTGQKKYSNNPFLQNNQSNTVKKIGGKKNQNDQFSNLIDFTKF</sequence>
<feature type="compositionally biased region" description="Polar residues" evidence="2">
    <location>
        <begin position="518"/>
        <end position="538"/>
    </location>
</feature>
<dbReference type="GO" id="GO:0072583">
    <property type="term" value="P:clathrin-dependent endocytosis"/>
    <property type="evidence" value="ECO:0007669"/>
    <property type="project" value="InterPro"/>
</dbReference>
<keyword evidence="1" id="KW-0175">Coiled coil</keyword>
<dbReference type="InterPro" id="IPR045192">
    <property type="entry name" value="AP180-like"/>
</dbReference>
<feature type="compositionally biased region" description="Low complexity" evidence="2">
    <location>
        <begin position="503"/>
        <end position="517"/>
    </location>
</feature>
<dbReference type="EMBL" id="JANTQA010000012">
    <property type="protein sequence ID" value="KAJ3449755.1"/>
    <property type="molecule type" value="Genomic_DNA"/>
</dbReference>
<dbReference type="InterPro" id="IPR008942">
    <property type="entry name" value="ENTH_VHS"/>
</dbReference>
<feature type="compositionally biased region" description="Polar residues" evidence="2">
    <location>
        <begin position="548"/>
        <end position="560"/>
    </location>
</feature>
<protein>
    <submittedName>
        <fullName evidence="4">Clathrin assembly protein</fullName>
    </submittedName>
</protein>
<dbReference type="Gene3D" id="1.20.58.150">
    <property type="entry name" value="ANTH domain"/>
    <property type="match status" value="1"/>
</dbReference>
<evidence type="ECO:0000256" key="2">
    <source>
        <dbReference type="SAM" id="MobiDB-lite"/>
    </source>
</evidence>
<dbReference type="GO" id="GO:0032050">
    <property type="term" value="F:clathrin heavy chain binding"/>
    <property type="evidence" value="ECO:0007669"/>
    <property type="project" value="TreeGrafter"/>
</dbReference>
<dbReference type="SUPFAM" id="SSF48464">
    <property type="entry name" value="ENTH/VHS domain"/>
    <property type="match status" value="1"/>
</dbReference>
<evidence type="ECO:0000259" key="3">
    <source>
        <dbReference type="PROSITE" id="PS50942"/>
    </source>
</evidence>
<dbReference type="InterPro" id="IPR013809">
    <property type="entry name" value="ENTH"/>
</dbReference>
<dbReference type="PANTHER" id="PTHR22951:SF5">
    <property type="entry name" value="PHOSPHATIDYLINOSITOL-BINDING CLATHRIN ASSEMBLY PROTEIN LAP"/>
    <property type="match status" value="1"/>
</dbReference>
<dbReference type="InterPro" id="IPR014712">
    <property type="entry name" value="ANTH_dom_sf"/>
</dbReference>
<dbReference type="AlphaFoldDB" id="A0AAV8ACU1"/>
<organism evidence="4 5">
    <name type="scientific">Anaeramoeba flamelloides</name>
    <dbReference type="NCBI Taxonomy" id="1746091"/>
    <lineage>
        <taxon>Eukaryota</taxon>
        <taxon>Metamonada</taxon>
        <taxon>Anaeramoebidae</taxon>
        <taxon>Anaeramoeba</taxon>
    </lineage>
</organism>
<accession>A0AAV8ACU1</accession>
<dbReference type="GO" id="GO:0030136">
    <property type="term" value="C:clathrin-coated vesicle"/>
    <property type="evidence" value="ECO:0007669"/>
    <property type="project" value="InterPro"/>
</dbReference>
<dbReference type="GO" id="GO:0000149">
    <property type="term" value="F:SNARE binding"/>
    <property type="evidence" value="ECO:0007669"/>
    <property type="project" value="TreeGrafter"/>
</dbReference>
<dbReference type="Pfam" id="PF07651">
    <property type="entry name" value="ANTH"/>
    <property type="match status" value="1"/>
</dbReference>
<dbReference type="GO" id="GO:0005545">
    <property type="term" value="F:1-phosphatidylinositol binding"/>
    <property type="evidence" value="ECO:0007669"/>
    <property type="project" value="InterPro"/>
</dbReference>
<dbReference type="GO" id="GO:0005546">
    <property type="term" value="F:phosphatidylinositol-4,5-bisphosphate binding"/>
    <property type="evidence" value="ECO:0007669"/>
    <property type="project" value="TreeGrafter"/>
</dbReference>
<evidence type="ECO:0000313" key="4">
    <source>
        <dbReference type="EMBL" id="KAJ3449755.1"/>
    </source>
</evidence>
<comment type="caution">
    <text evidence="4">The sequence shown here is derived from an EMBL/GenBank/DDBJ whole genome shotgun (WGS) entry which is preliminary data.</text>
</comment>
<dbReference type="GO" id="GO:0006900">
    <property type="term" value="P:vesicle budding from membrane"/>
    <property type="evidence" value="ECO:0007669"/>
    <property type="project" value="TreeGrafter"/>
</dbReference>
<dbReference type="PROSITE" id="PS50942">
    <property type="entry name" value="ENTH"/>
    <property type="match status" value="1"/>
</dbReference>
<dbReference type="InterPro" id="IPR011417">
    <property type="entry name" value="ANTH_dom"/>
</dbReference>
<dbReference type="GO" id="GO:0005905">
    <property type="term" value="C:clathrin-coated pit"/>
    <property type="evidence" value="ECO:0007669"/>
    <property type="project" value="TreeGrafter"/>
</dbReference>
<dbReference type="SMART" id="SM00273">
    <property type="entry name" value="ENTH"/>
    <property type="match status" value="1"/>
</dbReference>
<gene>
    <name evidence="4" type="ORF">M0812_05914</name>
</gene>
<reference evidence="4" key="1">
    <citation type="submission" date="2022-08" db="EMBL/GenBank/DDBJ databases">
        <title>Novel sulphate-reducing endosymbionts in the free-living metamonad Anaeramoeba.</title>
        <authorList>
            <person name="Jerlstrom-Hultqvist J."/>
            <person name="Cepicka I."/>
            <person name="Gallot-Lavallee L."/>
            <person name="Salas-Leiva D."/>
            <person name="Curtis B.A."/>
            <person name="Zahonova K."/>
            <person name="Pipaliya S."/>
            <person name="Dacks J."/>
            <person name="Roger A.J."/>
        </authorList>
    </citation>
    <scope>NUCLEOTIDE SEQUENCE</scope>
    <source>
        <strain evidence="4">Busselton2</strain>
    </source>
</reference>
<dbReference type="GO" id="GO:0048268">
    <property type="term" value="P:clathrin coat assembly"/>
    <property type="evidence" value="ECO:0007669"/>
    <property type="project" value="InterPro"/>
</dbReference>
<feature type="domain" description="ENTH" evidence="3">
    <location>
        <begin position="12"/>
        <end position="146"/>
    </location>
</feature>
<feature type="compositionally biased region" description="Acidic residues" evidence="2">
    <location>
        <begin position="307"/>
        <end position="321"/>
    </location>
</feature>
<evidence type="ECO:0000313" key="5">
    <source>
        <dbReference type="Proteomes" id="UP001146793"/>
    </source>
</evidence>
<feature type="coiled-coil region" evidence="1">
    <location>
        <begin position="262"/>
        <end position="289"/>
    </location>
</feature>
<dbReference type="Proteomes" id="UP001146793">
    <property type="component" value="Unassembled WGS sequence"/>
</dbReference>
<name>A0AAV8ACU1_9EUKA</name>
<feature type="region of interest" description="Disordered" evidence="2">
    <location>
        <begin position="503"/>
        <end position="560"/>
    </location>
</feature>
<proteinExistence type="predicted"/>
<dbReference type="PANTHER" id="PTHR22951">
    <property type="entry name" value="CLATHRIN ASSEMBLY PROTEIN"/>
    <property type="match status" value="1"/>
</dbReference>
<evidence type="ECO:0000256" key="1">
    <source>
        <dbReference type="SAM" id="Coils"/>
    </source>
</evidence>